<sequence length="93" mass="10261">MGLKTTNVPQIPDVPTGIDPNLSLFLERMKEAIEILFGRGNELDKAITVRGLQNAGLHKMALKSGTDLVYRFDDLASVERDHSVDALLWPNGD</sequence>
<dbReference type="EMBL" id="MT143168">
    <property type="protein sequence ID" value="QJA93675.1"/>
    <property type="molecule type" value="Genomic_DNA"/>
</dbReference>
<dbReference type="AlphaFoldDB" id="A0A6M3LLK5"/>
<gene>
    <name evidence="1" type="ORF">MM415B04143_0005</name>
</gene>
<organism evidence="1">
    <name type="scientific">viral metagenome</name>
    <dbReference type="NCBI Taxonomy" id="1070528"/>
    <lineage>
        <taxon>unclassified sequences</taxon>
        <taxon>metagenomes</taxon>
        <taxon>organismal metagenomes</taxon>
    </lineage>
</organism>
<protein>
    <submittedName>
        <fullName evidence="1">Uncharacterized protein</fullName>
    </submittedName>
</protein>
<evidence type="ECO:0000313" key="1">
    <source>
        <dbReference type="EMBL" id="QJA93675.1"/>
    </source>
</evidence>
<proteinExistence type="predicted"/>
<accession>A0A6M3LLK5</accession>
<name>A0A6M3LLK5_9ZZZZ</name>
<reference evidence="1" key="1">
    <citation type="submission" date="2020-03" db="EMBL/GenBank/DDBJ databases">
        <title>The deep terrestrial virosphere.</title>
        <authorList>
            <person name="Holmfeldt K."/>
            <person name="Nilsson E."/>
            <person name="Simone D."/>
            <person name="Lopez-Fernandez M."/>
            <person name="Wu X."/>
            <person name="de Brujin I."/>
            <person name="Lundin D."/>
            <person name="Andersson A."/>
            <person name="Bertilsson S."/>
            <person name="Dopson M."/>
        </authorList>
    </citation>
    <scope>NUCLEOTIDE SEQUENCE</scope>
    <source>
        <strain evidence="1">MM415B04143</strain>
    </source>
</reference>